<feature type="domain" description="Chorein N-terminal" evidence="5">
    <location>
        <begin position="13"/>
        <end position="876"/>
    </location>
</feature>
<evidence type="ECO:0000256" key="4">
    <source>
        <dbReference type="SAM" id="MobiDB-lite"/>
    </source>
</evidence>
<dbReference type="EMBL" id="JARIHO010000008">
    <property type="protein sequence ID" value="KAJ7357365.1"/>
    <property type="molecule type" value="Genomic_DNA"/>
</dbReference>
<dbReference type="Pfam" id="PF25037">
    <property type="entry name" value="VPS13_C"/>
    <property type="match status" value="1"/>
</dbReference>
<dbReference type="InterPro" id="IPR026847">
    <property type="entry name" value="VPS13"/>
</dbReference>
<dbReference type="PANTHER" id="PTHR16166:SF93">
    <property type="entry name" value="INTERMEMBRANE LIPID TRANSFER PROTEIN VPS13"/>
    <property type="match status" value="1"/>
</dbReference>
<dbReference type="GO" id="GO:0006623">
    <property type="term" value="P:protein targeting to vacuole"/>
    <property type="evidence" value="ECO:0007669"/>
    <property type="project" value="TreeGrafter"/>
</dbReference>
<protein>
    <submittedName>
        <fullName evidence="9">Vacuolar protein sorting-associated protein 13</fullName>
    </submittedName>
</protein>
<keyword evidence="2" id="KW-0813">Transport</keyword>
<dbReference type="Pfam" id="PF12624">
    <property type="entry name" value="VPS13_N"/>
    <property type="match status" value="1"/>
</dbReference>
<feature type="domain" description="Vacuolar protein sorting-associated protein 13 VPS13 adaptor binding" evidence="7">
    <location>
        <begin position="1880"/>
        <end position="2450"/>
    </location>
</feature>
<evidence type="ECO:0000259" key="5">
    <source>
        <dbReference type="Pfam" id="PF12624"/>
    </source>
</evidence>
<comment type="caution">
    <text evidence="9">The sequence shown here is derived from an EMBL/GenBank/DDBJ whole genome shotgun (WGS) entry which is preliminary data.</text>
</comment>
<dbReference type="GO" id="GO:0045324">
    <property type="term" value="P:late endosome to vacuole transport"/>
    <property type="evidence" value="ECO:0007669"/>
    <property type="project" value="TreeGrafter"/>
</dbReference>
<evidence type="ECO:0000256" key="2">
    <source>
        <dbReference type="ARBA" id="ARBA00022448"/>
    </source>
</evidence>
<dbReference type="InterPro" id="IPR056748">
    <property type="entry name" value="VPS13-like_C"/>
</dbReference>
<dbReference type="GO" id="GO:0006869">
    <property type="term" value="P:lipid transport"/>
    <property type="evidence" value="ECO:0007669"/>
    <property type="project" value="UniProtKB-KW"/>
</dbReference>
<dbReference type="Pfam" id="PF25033">
    <property type="entry name" value="VPS13_M"/>
    <property type="match status" value="1"/>
</dbReference>
<accession>A0AAD7AFW5</accession>
<feature type="region of interest" description="Disordered" evidence="4">
    <location>
        <begin position="1667"/>
        <end position="1694"/>
    </location>
</feature>
<sequence length="3108" mass="346526">MWWLDPGKEVLNVLFNRVLAPYVENLDLNQVNYGIGQGQLTLRNLRLKKGALDKFRLPVDVLEGHLGKFTLSLHWMNLGNQPVEVMVEDVYLLVVPSPQSSDDPEEDEKRAQAAKAERLENAELLHMRGQAESSPDDSQQSQGLIQSLTAKIINNLQVTVKNIHIRYEDKLSVPGHPFAAGVTLAGFTAVSVDGKWQPAFIESTAGAIHKLANLQSLAVYFDTDSPSMAGLSPADAIKKFSSLISTSNQDTNHQFILKPVSGEGRVIMNHKFNDETPQFDVQLLFDEIGVALDDKQYRDIISLVDMYHVYMRQHQYRKFRPSETEFATNRAKYRLRFAGTAILEGVRDRRRKWTWAYFAERRDDRNNYVDLFQKKTLGTLKDGDLKKFEALEKKLSYEDIRFYRSIARSRLRKDMALRKKLEQDKTKQQAAKPGWGAWLGWGSSTDTTQEDPVFGGTMTEEQRKQLYDVLDYDEKSAVVESLAAPRETMKARIAAKLNKGSFALKSHPHGEPVKDVISIVFDVFQANVIQRPDNLEASVSLGGFGVFDGTTKNSLYPQIVQVKDAGKSDPQLQIQVIGVEPVPTQEPFLFVKFEHNPLDERADNALTVRMRHMSIIYHKGYVEAVYKFFKPASQLESVEALLNVASETLEGLRKETRAGLEFALQNHKTIDIQMDLNAPVIIVPEDVTTHNCKHLIIDAGHIAIESNLADKGAIRAIHLKRNKQYSDEDYKQLESLMYDKFSLRLEAAQFILGNDFQSCQDALTSDAKDALHLLEPTNFDLEVQNSIVPSAFNLARFKVSGHLGDLLVNFSDTKYKALMRLIDVCIPKFGDDAVASTPPPLVKNASSAFQIPSGLFGQSETEYNVEDEEDDEDDAASANEEDKFFEAPDGSPLRPELHQHVFELNFQVDNLRASIAKTGTDGVEKPLGDVELQRFGLIFALAKFDMKVDVNLRSLSMTVVQPRPDPIKFVSSPESDLLEDKGLLSLTYRRVQKESPEFLTIYEGIEQSVDIKISTFIFRAAPEPVLSLYDFIMTTFVPQSNPAAIESAEASPAGVEPEQAIQDSSGGKIRVLVKLASVQVILVHGNANLATLSMSTGDVAVLVLPKTMQVTGRLGSLALSNDSPAHPVRDEFSQILSIEGHNFADFRYQTYDPDEDTYTGVKSSVYLNAGSLKFQFLEGPLHDIFLFLVALQNLKGLYDAATQVAVQRASEIERMAFDISVKSPIIVFPSDANRSRDVLVLRLGEITAKNSYEDVVNKMTASLTGIQLVSNLYADSDLSTLKIVDDINVTADIVQTSAIDRNKDSDYPDTQISIKISDVRLHLTQVQYVLLIRLSQSIPRIFSGAPDAPPSVQPAPSTKSSSRASATQLQPLPLVDLQPELKMVSGASGQRPWTTMDLVVVVNAVKLHLYDALATNTSNLKEHGIARFALNDNTLRLKLLSDGAGEAQVVLKSFTIGNTRPGPSKFREIIPAAQHDRNQFMVLYTMSGTSNLAVLTVDSPQVIFAVDPVIALLQFFTSAFTGPPADPANEEAIPEVQATDPQNQTTIDFRVDLHDVSVSVLENDSIADSAAMKLTINQVLLSQQGIMALTVNRLGMSLIRMGKPSESVRFLDDVDLTFSLDSRSSSAEQMTSIEISAKPIVFRASYRDINLITTICNKAIELSADKQDQSSLDGKEVKPPSMRPSQTQITKMSASKQPVGKARVLMSREMLKGSFDGFRLVLIGDMHEQPMLHLKVKPFIIGAKDWSGQLQATTTMATQISYWNLANSHWEPLIDPWTFTTSVSKTPSNGMHLTLSSRERLDLNLTTTFAELAITTLNTWAKQGEYVLQKARGSYAPYRISNRTGSPVFLWPDIDGSTSAKDVAAVKIPNDETVDWRFDDWKTMREHVPSSGQHSVGLQFDGKPWEQLRSIPVDREGEYIFTLRPRTEKYPHRLLVEVKVVDTVKVVTLRSTFKIENLTLYPIELTLVDDAGHPIQSLEKVAPGEHYSLPIEAVTLNKVRIQPDQGFGYKWCPAIRWEDLLARRSFTVKCPHTDTREAAFRFQAWVETDMDASSRKYPKINLKLRAPVELENLLPYNLEYRIYDKDTDQNWRSYLRQGGVMPVHSVELSHLVLLNVEVQDTVFKPSDFAIINTNPNSDFDIEKRLSLRDANDRKLDLKLNYVRYPDSGGAFKVQIYSPYLIINKMGLPFGVRSRSGRTGSPQDVAGDTRADILAQPHPFLLSHPNDKGHEYIFRVGESTWSKVFSFEAPSAETELVVASQRQKTDEIHIGVSWTEGLGKYKLTKVITLAPRFLIKNNLSEALSFREHGVAPRERSSIKPGERCPLHFMRAEQERLLTIAFSGLNAQWSPPINIEDIGSVHLRLRYPGREQEPVQLIRGDIKIDGPTIFITFSRATETWPFVIENHSDYTAAISQKDSSLEEDGAPRKTKVQYTVNSRTSLPYAWDYPAAREKKILLTINGFRRVVDVMEIGDLVPFKFNDGQRNRVVSLDVRADGLKQVLRITNYNPERSLYKPKRASSMPLSRQDSISASTEAFDAVTEDVPPSLAFTVDFAGIGISLVNKKLVEVIYVSMLALKFEYSNSEVAQAVNLSCGTLQIDNQLHDALYPVILQPTPIPKESNGTAALPTVQASVIWLKDQAHGVLFVKYCSILLQALTIEADEDLLFSIYDLTQIKGASWEDGVADVLIQNEGEIQEPTDTASGQDLYFEVLELQPIKLSLSFMRTERVSAEEKLSIRNPLAVVINAITMAVGNINDAPLEMNALAIKDMRLTMPELQNRIAYHYRQDVLRQLYRILGSADFIGNPVGLFTNVSSGVADIFYEPFNGVVMHGNKELGIGIAKGAASFVKKTVFGLSDSMTKFTSSVGKGLSAATFDEEYQQRRRLNQRRNKPRHAIYGVTAGGEALASSVASAMEGVLMKPIEGAESGGAFGFFKGVGKGLVGLAAKPVVGVFDLASNVSEGIRNTTTVFDGPARDRVRLPRHVSADGVLRPYDARAALGQYWLRDLDNGTYRQEAYVAHINAPGGDNVVLLTSSRVLSFWSKKLKLDWELPFSQVQGVTVEDTGIRFAHKSGREHDKFVFIQDKSSQSWFFSQVATVVKSFNAKKRQDV</sequence>
<evidence type="ECO:0000259" key="8">
    <source>
        <dbReference type="Pfam" id="PF25037"/>
    </source>
</evidence>
<proteinExistence type="inferred from homology"/>
<dbReference type="GO" id="GO:0045053">
    <property type="term" value="P:protein retention in Golgi apparatus"/>
    <property type="evidence" value="ECO:0007669"/>
    <property type="project" value="TreeGrafter"/>
</dbReference>
<dbReference type="InterPro" id="IPR009543">
    <property type="entry name" value="VPS13_VAB"/>
</dbReference>
<gene>
    <name evidence="9" type="ORF">DFH08DRAFT_482435</name>
</gene>
<keyword evidence="10" id="KW-1185">Reference proteome</keyword>
<evidence type="ECO:0000259" key="6">
    <source>
        <dbReference type="Pfam" id="PF25033"/>
    </source>
</evidence>
<evidence type="ECO:0000313" key="10">
    <source>
        <dbReference type="Proteomes" id="UP001218218"/>
    </source>
</evidence>
<dbReference type="InterPro" id="IPR056747">
    <property type="entry name" value="VPS13-like_M"/>
</dbReference>
<dbReference type="PANTHER" id="PTHR16166">
    <property type="entry name" value="VACUOLAR PROTEIN SORTING-ASSOCIATED PROTEIN VPS13"/>
    <property type="match status" value="1"/>
</dbReference>
<dbReference type="Pfam" id="PF25036">
    <property type="entry name" value="VPS13_VAB"/>
    <property type="match status" value="1"/>
</dbReference>
<reference evidence="9" key="1">
    <citation type="submission" date="2023-03" db="EMBL/GenBank/DDBJ databases">
        <title>Massive genome expansion in bonnet fungi (Mycena s.s.) driven by repeated elements and novel gene families across ecological guilds.</title>
        <authorList>
            <consortium name="Lawrence Berkeley National Laboratory"/>
            <person name="Harder C.B."/>
            <person name="Miyauchi S."/>
            <person name="Viragh M."/>
            <person name="Kuo A."/>
            <person name="Thoen E."/>
            <person name="Andreopoulos B."/>
            <person name="Lu D."/>
            <person name="Skrede I."/>
            <person name="Drula E."/>
            <person name="Henrissat B."/>
            <person name="Morin E."/>
            <person name="Kohler A."/>
            <person name="Barry K."/>
            <person name="LaButti K."/>
            <person name="Morin E."/>
            <person name="Salamov A."/>
            <person name="Lipzen A."/>
            <person name="Mereny Z."/>
            <person name="Hegedus B."/>
            <person name="Baldrian P."/>
            <person name="Stursova M."/>
            <person name="Weitz H."/>
            <person name="Taylor A."/>
            <person name="Grigoriev I.V."/>
            <person name="Nagy L.G."/>
            <person name="Martin F."/>
            <person name="Kauserud H."/>
        </authorList>
    </citation>
    <scope>NUCLEOTIDE SEQUENCE</scope>
    <source>
        <strain evidence="9">CBHHK002</strain>
    </source>
</reference>
<evidence type="ECO:0000259" key="7">
    <source>
        <dbReference type="Pfam" id="PF25036"/>
    </source>
</evidence>
<feature type="compositionally biased region" description="Polar residues" evidence="4">
    <location>
        <begin position="1354"/>
        <end position="1365"/>
    </location>
</feature>
<dbReference type="Proteomes" id="UP001218218">
    <property type="component" value="Unassembled WGS sequence"/>
</dbReference>
<dbReference type="InterPro" id="IPR026854">
    <property type="entry name" value="VPS13_N"/>
</dbReference>
<feature type="domain" description="VPS13-like middle region" evidence="6">
    <location>
        <begin position="1087"/>
        <end position="1823"/>
    </location>
</feature>
<organism evidence="9 10">
    <name type="scientific">Mycena albidolilacea</name>
    <dbReference type="NCBI Taxonomy" id="1033008"/>
    <lineage>
        <taxon>Eukaryota</taxon>
        <taxon>Fungi</taxon>
        <taxon>Dikarya</taxon>
        <taxon>Basidiomycota</taxon>
        <taxon>Agaricomycotina</taxon>
        <taxon>Agaricomycetes</taxon>
        <taxon>Agaricomycetidae</taxon>
        <taxon>Agaricales</taxon>
        <taxon>Marasmiineae</taxon>
        <taxon>Mycenaceae</taxon>
        <taxon>Mycena</taxon>
    </lineage>
</organism>
<feature type="compositionally biased region" description="Polar residues" evidence="4">
    <location>
        <begin position="1683"/>
        <end position="1694"/>
    </location>
</feature>
<feature type="domain" description="Intermembrane lipid transfer protein VPS13-like C-terminal" evidence="8">
    <location>
        <begin position="2976"/>
        <end position="3083"/>
    </location>
</feature>
<comment type="similarity">
    <text evidence="1">Belongs to the VPS13 family.</text>
</comment>
<evidence type="ECO:0000256" key="3">
    <source>
        <dbReference type="ARBA" id="ARBA00023055"/>
    </source>
</evidence>
<dbReference type="GO" id="GO:0007005">
    <property type="term" value="P:mitochondrion organization"/>
    <property type="evidence" value="ECO:0007669"/>
    <property type="project" value="TreeGrafter"/>
</dbReference>
<name>A0AAD7AFW5_9AGAR</name>
<feature type="compositionally biased region" description="Basic and acidic residues" evidence="4">
    <location>
        <begin position="1667"/>
        <end position="1678"/>
    </location>
</feature>
<keyword evidence="3" id="KW-0445">Lipid transport</keyword>
<evidence type="ECO:0000256" key="1">
    <source>
        <dbReference type="ARBA" id="ARBA00006545"/>
    </source>
</evidence>
<evidence type="ECO:0000313" key="9">
    <source>
        <dbReference type="EMBL" id="KAJ7357365.1"/>
    </source>
</evidence>
<feature type="region of interest" description="Disordered" evidence="4">
    <location>
        <begin position="1345"/>
        <end position="1365"/>
    </location>
</feature>